<dbReference type="EMBL" id="CP023690">
    <property type="protein sequence ID" value="QEV58589.1"/>
    <property type="molecule type" value="Genomic_DNA"/>
</dbReference>
<reference evidence="1 4" key="2">
    <citation type="submission" date="2020-08" db="EMBL/GenBank/DDBJ databases">
        <title>Genomic Encyclopedia of Type Strains, Phase III (KMG-III): the genomes of soil and plant-associated and newly described type strains.</title>
        <authorList>
            <person name="Whitman W."/>
        </authorList>
    </citation>
    <scope>NUCLEOTIDE SEQUENCE [LARGE SCALE GENOMIC DNA]</scope>
    <source>
        <strain evidence="1 4">CECT 3146</strain>
    </source>
</reference>
<gene>
    <name evidence="2" type="ORF">CP982_07560</name>
    <name evidence="1" type="ORF">FHS40_007461</name>
</gene>
<keyword evidence="4" id="KW-1185">Reference proteome</keyword>
<evidence type="ECO:0000313" key="3">
    <source>
        <dbReference type="Proteomes" id="UP000326505"/>
    </source>
</evidence>
<dbReference type="OrthoDB" id="4328429at2"/>
<protein>
    <submittedName>
        <fullName evidence="2">Uncharacterized protein</fullName>
    </submittedName>
</protein>
<proteinExistence type="predicted"/>
<dbReference type="Proteomes" id="UP000326505">
    <property type="component" value="Chromosome"/>
</dbReference>
<name>A0A5P2X5P2_STRST</name>
<dbReference type="Proteomes" id="UP000549009">
    <property type="component" value="Unassembled WGS sequence"/>
</dbReference>
<dbReference type="AlphaFoldDB" id="A0A5P2X5P2"/>
<reference evidence="2 3" key="1">
    <citation type="submission" date="2017-09" db="EMBL/GenBank/DDBJ databases">
        <authorList>
            <person name="Lee N."/>
            <person name="Cho B.-K."/>
        </authorList>
    </citation>
    <scope>NUCLEOTIDE SEQUENCE [LARGE SCALE GENOMIC DNA]</scope>
    <source>
        <strain evidence="2 3">ATCC 27465</strain>
    </source>
</reference>
<dbReference type="KEGG" id="sspb:CP982_07560"/>
<evidence type="ECO:0000313" key="1">
    <source>
        <dbReference type="EMBL" id="MBB5108340.1"/>
    </source>
</evidence>
<dbReference type="EMBL" id="JACHJD010000018">
    <property type="protein sequence ID" value="MBB5108340.1"/>
    <property type="molecule type" value="Genomic_DNA"/>
</dbReference>
<organism evidence="2 3">
    <name type="scientific">Streptomyces spectabilis</name>
    <dbReference type="NCBI Taxonomy" id="68270"/>
    <lineage>
        <taxon>Bacteria</taxon>
        <taxon>Bacillati</taxon>
        <taxon>Actinomycetota</taxon>
        <taxon>Actinomycetes</taxon>
        <taxon>Kitasatosporales</taxon>
        <taxon>Streptomycetaceae</taxon>
        <taxon>Streptomyces</taxon>
    </lineage>
</organism>
<evidence type="ECO:0000313" key="2">
    <source>
        <dbReference type="EMBL" id="QEV58589.1"/>
    </source>
</evidence>
<dbReference type="RefSeq" id="WP_150509793.1">
    <property type="nucleotide sequence ID" value="NZ_BMSQ01000020.1"/>
</dbReference>
<sequence>MTVLFDADHAATELGVKRRSQTSVGEVRDAAVADLFADFAAAREAGRPDMEALVLDHAYALDPLLVDELLGFDYPAAA</sequence>
<accession>A0A5P2X5P2</accession>
<evidence type="ECO:0000313" key="4">
    <source>
        <dbReference type="Proteomes" id="UP000549009"/>
    </source>
</evidence>